<dbReference type="InterPro" id="IPR036890">
    <property type="entry name" value="HATPase_C_sf"/>
</dbReference>
<evidence type="ECO:0000256" key="6">
    <source>
        <dbReference type="ARBA" id="ARBA00022840"/>
    </source>
</evidence>
<evidence type="ECO:0000313" key="12">
    <source>
        <dbReference type="EMBL" id="MCC2209500.1"/>
    </source>
</evidence>
<dbReference type="PROSITE" id="PS50880">
    <property type="entry name" value="TOPRIM"/>
    <property type="match status" value="1"/>
</dbReference>
<comment type="catalytic activity">
    <reaction evidence="1">
        <text>ATP-dependent breakage, passage and rejoining of double-stranded DNA.</text>
        <dbReference type="EC" id="5.6.2.2"/>
    </reaction>
</comment>
<dbReference type="EMBL" id="JAJEQM010000002">
    <property type="protein sequence ID" value="MCC2209500.1"/>
    <property type="molecule type" value="Genomic_DNA"/>
</dbReference>
<evidence type="ECO:0000256" key="2">
    <source>
        <dbReference type="ARBA" id="ARBA00010708"/>
    </source>
</evidence>
<dbReference type="InterPro" id="IPR013759">
    <property type="entry name" value="Topo_IIA_B_C"/>
</dbReference>
<evidence type="ECO:0000256" key="10">
    <source>
        <dbReference type="ARBA" id="ARBA00023235"/>
    </source>
</evidence>
<accession>A0AAE3J964</accession>
<dbReference type="InterPro" id="IPR002288">
    <property type="entry name" value="DNA_gyrase_B_C"/>
</dbReference>
<dbReference type="PANTHER" id="PTHR45866">
    <property type="entry name" value="DNA GYRASE/TOPOISOMERASE SUBUNIT B"/>
    <property type="match status" value="1"/>
</dbReference>
<dbReference type="PRINTS" id="PR00418">
    <property type="entry name" value="TPI2FAMILY"/>
</dbReference>
<dbReference type="Proteomes" id="UP001198242">
    <property type="component" value="Unassembled WGS sequence"/>
</dbReference>
<evidence type="ECO:0000256" key="7">
    <source>
        <dbReference type="ARBA" id="ARBA00022842"/>
    </source>
</evidence>
<keyword evidence="10" id="KW-0413">Isomerase</keyword>
<gene>
    <name evidence="12" type="ORF">LKE05_01655</name>
</gene>
<evidence type="ECO:0000256" key="8">
    <source>
        <dbReference type="ARBA" id="ARBA00023029"/>
    </source>
</evidence>
<dbReference type="SUPFAM" id="SSF55874">
    <property type="entry name" value="ATPase domain of HSP90 chaperone/DNA topoisomerase II/histidine kinase"/>
    <property type="match status" value="1"/>
</dbReference>
<dbReference type="EC" id="5.6.2.2" evidence="3"/>
<dbReference type="InterPro" id="IPR013760">
    <property type="entry name" value="Topo_IIA-like_dom_sf"/>
</dbReference>
<dbReference type="InterPro" id="IPR013506">
    <property type="entry name" value="Topo_IIA_bsu_dom2"/>
</dbReference>
<dbReference type="GO" id="GO:0003677">
    <property type="term" value="F:DNA binding"/>
    <property type="evidence" value="ECO:0007669"/>
    <property type="project" value="UniProtKB-KW"/>
</dbReference>
<dbReference type="SUPFAM" id="SSF54211">
    <property type="entry name" value="Ribosomal protein S5 domain 2-like"/>
    <property type="match status" value="1"/>
</dbReference>
<comment type="similarity">
    <text evidence="2">Belongs to the type II topoisomerase GyrB family.</text>
</comment>
<keyword evidence="4" id="KW-0479">Metal-binding</keyword>
<dbReference type="PRINTS" id="PR01159">
    <property type="entry name" value="DNAGYRASEB"/>
</dbReference>
<keyword evidence="7" id="KW-0460">Magnesium</keyword>
<dbReference type="InterPro" id="IPR018522">
    <property type="entry name" value="TopoIIA_CS"/>
</dbReference>
<evidence type="ECO:0000256" key="3">
    <source>
        <dbReference type="ARBA" id="ARBA00012895"/>
    </source>
</evidence>
<name>A0AAE3J964_9FIRM</name>
<organism evidence="12 13">
    <name type="scientific">Hominilimicola fabiformis</name>
    <dbReference type="NCBI Taxonomy" id="2885356"/>
    <lineage>
        <taxon>Bacteria</taxon>
        <taxon>Bacillati</taxon>
        <taxon>Bacillota</taxon>
        <taxon>Clostridia</taxon>
        <taxon>Eubacteriales</taxon>
        <taxon>Oscillospiraceae</taxon>
        <taxon>Hominilimicola</taxon>
    </lineage>
</organism>
<keyword evidence="8" id="KW-0799">Topoisomerase</keyword>
<comment type="caution">
    <text evidence="12">The sequence shown here is derived from an EMBL/GenBank/DDBJ whole genome shotgun (WGS) entry which is preliminary data.</text>
</comment>
<dbReference type="SUPFAM" id="SSF56719">
    <property type="entry name" value="Type II DNA topoisomerase"/>
    <property type="match status" value="1"/>
</dbReference>
<dbReference type="RefSeq" id="WP_308455727.1">
    <property type="nucleotide sequence ID" value="NZ_JAJEQM010000002.1"/>
</dbReference>
<dbReference type="InterPro" id="IPR000565">
    <property type="entry name" value="Topo_IIA_B"/>
</dbReference>
<dbReference type="AlphaFoldDB" id="A0AAE3J964"/>
<dbReference type="GO" id="GO:0006265">
    <property type="term" value="P:DNA topological change"/>
    <property type="evidence" value="ECO:0007669"/>
    <property type="project" value="InterPro"/>
</dbReference>
<protein>
    <recommendedName>
        <fullName evidence="3">DNA topoisomerase (ATP-hydrolyzing)</fullName>
        <ecNumber evidence="3">5.6.2.2</ecNumber>
    </recommendedName>
</protein>
<reference evidence="12 13" key="1">
    <citation type="submission" date="2021-10" db="EMBL/GenBank/DDBJ databases">
        <title>Anaerobic single-cell dispensing facilitates the cultivation of human gut bacteria.</title>
        <authorList>
            <person name="Afrizal A."/>
        </authorList>
    </citation>
    <scope>NUCLEOTIDE SEQUENCE [LARGE SCALE GENOMIC DNA]</scope>
    <source>
        <strain evidence="12 13">CLA-AA-H232</strain>
    </source>
</reference>
<dbReference type="Pfam" id="PF00986">
    <property type="entry name" value="DNA_gyraseB_C"/>
    <property type="match status" value="1"/>
</dbReference>
<dbReference type="Pfam" id="PF00204">
    <property type="entry name" value="DNA_gyraseB"/>
    <property type="match status" value="1"/>
</dbReference>
<dbReference type="Gene3D" id="3.30.230.10">
    <property type="match status" value="1"/>
</dbReference>
<keyword evidence="13" id="KW-1185">Reference proteome</keyword>
<feature type="domain" description="Toprim" evidence="11">
    <location>
        <begin position="434"/>
        <end position="557"/>
    </location>
</feature>
<evidence type="ECO:0000256" key="1">
    <source>
        <dbReference type="ARBA" id="ARBA00000185"/>
    </source>
</evidence>
<sequence>MPKKKQEYGNDSITSLKGADRVRKRPAVIFGSDGLEGCEHSFFEILSNSIDEAREGYGSLIEVTRFMDKSIEVKDHGRGIPLDYNEGEGRFNWELVYCELYAGGKYDNNKGGMYEYSLGLNGLGACATQYSSEYMDVTVVRDKTQYTLHFEKGENVGGLQKAETRSVQTGTVQKWKPDTEVFTDINIPIEFFQDVLNKQAMVNAGLKFVLYNETETGMEMFEYYYENGIVDYVKETVGDDSFTTVETWEMEREGRDRADKEDYRMKMQVAFCFSNKVNMLEYYHNSSYLEHGGSPDKAVRNAFVYAIDRYLKQNDKYNKNDSKITFADVADCLALVINSFSTQTSYENQTKKAINNKFIQDAMTEFLRQQLEVYFIENKTDTEKIANQVLVNKKSRENAEKARIDIKKKLTGTMDITNRVEKFVDCRSKDVSQREVYIVEGDSALGSCKLARDPMFQAIMPIRGKILNCLKADYPRIFKSDIITDLVKVLGCGVEIKSAHNKNIESFNLDNLRWDKVIICTDADVDGFQIRTLVLTMIYRLMPTLIEKGKVYIAESPLYEITITKTKRKGEKHFAYTDGEKEEILKKFTEDGLSKERDEYDIKRSKGLGENEPDMMSLTTMHPSTRRLIRVTPENAEITSRMFDVLLGDNITDRKEYIADNGGKYMEMLDLS</sequence>
<dbReference type="InterPro" id="IPR014721">
    <property type="entry name" value="Ribsml_uS5_D2-typ_fold_subgr"/>
</dbReference>
<evidence type="ECO:0000256" key="9">
    <source>
        <dbReference type="ARBA" id="ARBA00023125"/>
    </source>
</evidence>
<keyword evidence="9" id="KW-0238">DNA-binding</keyword>
<dbReference type="SMART" id="SM00433">
    <property type="entry name" value="TOP2c"/>
    <property type="match status" value="1"/>
</dbReference>
<keyword evidence="5" id="KW-0547">Nucleotide-binding</keyword>
<dbReference type="InterPro" id="IPR001241">
    <property type="entry name" value="Topo_IIA"/>
</dbReference>
<dbReference type="GO" id="GO:0005524">
    <property type="term" value="F:ATP binding"/>
    <property type="evidence" value="ECO:0007669"/>
    <property type="project" value="UniProtKB-KW"/>
</dbReference>
<dbReference type="GO" id="GO:0034335">
    <property type="term" value="F:DNA negative supercoiling activity"/>
    <property type="evidence" value="ECO:0007669"/>
    <property type="project" value="UniProtKB-ARBA"/>
</dbReference>
<evidence type="ECO:0000256" key="5">
    <source>
        <dbReference type="ARBA" id="ARBA00022741"/>
    </source>
</evidence>
<keyword evidence="6" id="KW-0067">ATP-binding</keyword>
<dbReference type="InterPro" id="IPR006171">
    <property type="entry name" value="TOPRIM_dom"/>
</dbReference>
<evidence type="ECO:0000256" key="4">
    <source>
        <dbReference type="ARBA" id="ARBA00022723"/>
    </source>
</evidence>
<dbReference type="Gene3D" id="3.40.50.670">
    <property type="match status" value="1"/>
</dbReference>
<evidence type="ECO:0000259" key="11">
    <source>
        <dbReference type="PROSITE" id="PS50880"/>
    </source>
</evidence>
<dbReference type="InterPro" id="IPR020568">
    <property type="entry name" value="Ribosomal_Su5_D2-typ_SF"/>
</dbReference>
<dbReference type="GO" id="GO:0046872">
    <property type="term" value="F:metal ion binding"/>
    <property type="evidence" value="ECO:0007669"/>
    <property type="project" value="UniProtKB-KW"/>
</dbReference>
<dbReference type="Pfam" id="PF01751">
    <property type="entry name" value="Toprim"/>
    <property type="match status" value="1"/>
</dbReference>
<evidence type="ECO:0000313" key="13">
    <source>
        <dbReference type="Proteomes" id="UP001198242"/>
    </source>
</evidence>
<proteinExistence type="inferred from homology"/>
<dbReference type="PROSITE" id="PS00177">
    <property type="entry name" value="TOPOISOMERASE_II"/>
    <property type="match status" value="1"/>
</dbReference>
<dbReference type="CDD" id="cd01030">
    <property type="entry name" value="TOPRIM_TopoIIA_like"/>
    <property type="match status" value="1"/>
</dbReference>
<dbReference type="Gene3D" id="3.30.565.10">
    <property type="entry name" value="Histidine kinase-like ATPase, C-terminal domain"/>
    <property type="match status" value="1"/>
</dbReference>
<dbReference type="PANTHER" id="PTHR45866:SF1">
    <property type="entry name" value="DNA GYRASE SUBUNIT B, MITOCHONDRIAL"/>
    <property type="match status" value="1"/>
</dbReference>